<dbReference type="InterPro" id="IPR038522">
    <property type="entry name" value="T4/T6SS_DotU_sf"/>
</dbReference>
<feature type="compositionally biased region" description="Pro residues" evidence="2">
    <location>
        <begin position="321"/>
        <end position="334"/>
    </location>
</feature>
<dbReference type="RefSeq" id="WP_202690058.1">
    <property type="nucleotide sequence ID" value="NZ_JAESVN010000012.1"/>
</dbReference>
<keyword evidence="6" id="KW-1185">Reference proteome</keyword>
<keyword evidence="3" id="KW-1133">Transmembrane helix</keyword>
<dbReference type="PANTHER" id="PTHR38033">
    <property type="entry name" value="MEMBRANE PROTEIN-RELATED"/>
    <property type="match status" value="1"/>
</dbReference>
<dbReference type="Pfam" id="PF00691">
    <property type="entry name" value="OmpA"/>
    <property type="match status" value="1"/>
</dbReference>
<dbReference type="InterPro" id="IPR036737">
    <property type="entry name" value="OmpA-like_sf"/>
</dbReference>
<dbReference type="InterPro" id="IPR017733">
    <property type="entry name" value="OmpA-like_dom_proteobacteria"/>
</dbReference>
<sequence length="480" mass="51427">MSGNDPFAEPDDSERTVIRPNPAGRRGGGGAPAAAPPAGVPNYPAAAPNAAHQAAAQSVSYGVPQSSAAQAAADAGKTAESPIVLAMTGMNRLNAAAATLFALVSRIRNRAQHMEPEALRRNVVAEIRGFETRAIQAGIDPQQVKVARYAICATIDDVVLNTPWGEQSIWGMQSMVGTFHRETVGGDRFYDVLARLEQDPPNNIELLEFMYMCLSLGFDGRLRVEQGGVDKHLQIRNGLARIIRAQRGQVEQDLSPHWQGVDRPHKALSAWKPVYIAIGVMALLLSITFGGISLALGTQTERLLGQLASVDPGRPAVLERPAPPPPPPPPPPGPSQVEVVSGFLAKEIEAGTIKVFEDANSLTVRLAGAAMFGSGSDKLADDVVDTIERLAKAMNEQPGQIVVAGHSDNVPIRSSRFPSNMHLSLARAESVRKKMAEFFDDAERLTAEGRSDKEPIAPNDTAEGRAQNRRIEILLLREAS</sequence>
<feature type="region of interest" description="Disordered" evidence="2">
    <location>
        <begin position="447"/>
        <end position="468"/>
    </location>
</feature>
<dbReference type="InterPro" id="IPR006665">
    <property type="entry name" value="OmpA-like"/>
</dbReference>
<protein>
    <submittedName>
        <fullName evidence="5">Type VI secretion system protein TssL, long form</fullName>
    </submittedName>
</protein>
<dbReference type="SUPFAM" id="SSF103088">
    <property type="entry name" value="OmpA-like"/>
    <property type="match status" value="1"/>
</dbReference>
<dbReference type="PANTHER" id="PTHR38033:SF1">
    <property type="entry name" value="DOTU FAMILY TYPE IV_VI SECRETION SYSTEM PROTEIN"/>
    <property type="match status" value="1"/>
</dbReference>
<name>A0A8K0VF20_9RHOB</name>
<dbReference type="Pfam" id="PF09850">
    <property type="entry name" value="DotU"/>
    <property type="match status" value="1"/>
</dbReference>
<dbReference type="Proteomes" id="UP000648908">
    <property type="component" value="Unassembled WGS sequence"/>
</dbReference>
<evidence type="ECO:0000256" key="3">
    <source>
        <dbReference type="SAM" id="Phobius"/>
    </source>
</evidence>
<organism evidence="5 6">
    <name type="scientific">Szabonella alba</name>
    <dbReference type="NCBI Taxonomy" id="2804194"/>
    <lineage>
        <taxon>Bacteria</taxon>
        <taxon>Pseudomonadati</taxon>
        <taxon>Pseudomonadota</taxon>
        <taxon>Alphaproteobacteria</taxon>
        <taxon>Rhodobacterales</taxon>
        <taxon>Paracoccaceae</taxon>
        <taxon>Szabonella</taxon>
    </lineage>
</organism>
<dbReference type="Gene3D" id="3.30.1330.60">
    <property type="entry name" value="OmpA-like domain"/>
    <property type="match status" value="1"/>
</dbReference>
<feature type="region of interest" description="Disordered" evidence="2">
    <location>
        <begin position="314"/>
        <end position="336"/>
    </location>
</feature>
<dbReference type="Gene3D" id="1.25.40.590">
    <property type="entry name" value="Type IV / VI secretion system, DotU"/>
    <property type="match status" value="1"/>
</dbReference>
<dbReference type="NCBIfam" id="TIGR03349">
    <property type="entry name" value="IV_VI_DotU"/>
    <property type="match status" value="1"/>
</dbReference>
<feature type="region of interest" description="Disordered" evidence="2">
    <location>
        <begin position="1"/>
        <end position="46"/>
    </location>
</feature>
<dbReference type="PROSITE" id="PS51123">
    <property type="entry name" value="OMPA_2"/>
    <property type="match status" value="1"/>
</dbReference>
<evidence type="ECO:0000313" key="6">
    <source>
        <dbReference type="Proteomes" id="UP000648908"/>
    </source>
</evidence>
<dbReference type="NCBIfam" id="NF038228">
    <property type="entry name" value="IcmH_DotU_IVB"/>
    <property type="match status" value="1"/>
</dbReference>
<evidence type="ECO:0000259" key="4">
    <source>
        <dbReference type="PROSITE" id="PS51123"/>
    </source>
</evidence>
<feature type="domain" description="OmpA-like" evidence="4">
    <location>
        <begin position="359"/>
        <end position="479"/>
    </location>
</feature>
<dbReference type="InterPro" id="IPR017732">
    <property type="entry name" value="T4/T6SS_DotU"/>
</dbReference>
<reference evidence="5" key="1">
    <citation type="submission" date="2021-01" db="EMBL/GenBank/DDBJ databases">
        <title>Tabrizicola alba sp. nov. a motile alkaliphilic bacterium isolated from a soda lake.</title>
        <authorList>
            <person name="Szuroczki S."/>
            <person name="Abbaszade G."/>
            <person name="Schumann P."/>
            <person name="Toth E."/>
        </authorList>
    </citation>
    <scope>NUCLEOTIDE SEQUENCE</scope>
    <source>
        <strain evidence="5">DMG-N-6</strain>
    </source>
</reference>
<comment type="caution">
    <text evidence="5">The sequence shown here is derived from an EMBL/GenBank/DDBJ whole genome shotgun (WGS) entry which is preliminary data.</text>
</comment>
<accession>A0A8K0VF20</accession>
<dbReference type="NCBIfam" id="TIGR03350">
    <property type="entry name" value="type_VI_ompA"/>
    <property type="match status" value="1"/>
</dbReference>
<evidence type="ECO:0000256" key="1">
    <source>
        <dbReference type="PROSITE-ProRule" id="PRU00473"/>
    </source>
</evidence>
<feature type="transmembrane region" description="Helical" evidence="3">
    <location>
        <begin position="274"/>
        <end position="296"/>
    </location>
</feature>
<dbReference type="GO" id="GO:0016020">
    <property type="term" value="C:membrane"/>
    <property type="evidence" value="ECO:0007669"/>
    <property type="project" value="UniProtKB-UniRule"/>
</dbReference>
<dbReference type="CDD" id="cd07185">
    <property type="entry name" value="OmpA_C-like"/>
    <property type="match status" value="1"/>
</dbReference>
<proteinExistence type="predicted"/>
<gene>
    <name evidence="5" type="primary">tssL</name>
    <name evidence="5" type="ORF">JL811_17790</name>
</gene>
<dbReference type="EMBL" id="JAESVN010000012">
    <property type="protein sequence ID" value="MBL4919078.1"/>
    <property type="molecule type" value="Genomic_DNA"/>
</dbReference>
<evidence type="ECO:0000256" key="2">
    <source>
        <dbReference type="SAM" id="MobiDB-lite"/>
    </source>
</evidence>
<evidence type="ECO:0000313" key="5">
    <source>
        <dbReference type="EMBL" id="MBL4919078.1"/>
    </source>
</evidence>
<keyword evidence="1 3" id="KW-0472">Membrane</keyword>
<keyword evidence="3" id="KW-0812">Transmembrane</keyword>
<dbReference type="AlphaFoldDB" id="A0A8K0VF20"/>